<evidence type="ECO:0000256" key="1">
    <source>
        <dbReference type="SAM" id="SignalP"/>
    </source>
</evidence>
<feature type="chain" id="PRO_5031105048" description="Alginate export domain-containing protein" evidence="1">
    <location>
        <begin position="24"/>
        <end position="419"/>
    </location>
</feature>
<dbReference type="Pfam" id="PF13372">
    <property type="entry name" value="Alginate_exp"/>
    <property type="match status" value="1"/>
</dbReference>
<dbReference type="InterPro" id="IPR025388">
    <property type="entry name" value="Alginate_export_dom"/>
</dbReference>
<sequence length="419" mass="45476">MEKTAITAALLASSIAFAQPAFAAGKPAFGDPVPVGDGLTLDPIIDARIRYEGVDQPTVDADALTVRLRTGVELKHAPSHLSVLVEAEGTLGLNNEYNAFPFALPGSAQRRPQYAVVADGESIDLNRAQIMYKVKNFALTVGRQRINLDDQRFVGSVGWRQNEQTFDAVRAEATLGPVSLDATYAIQQDSIFGSEAGPRRSMDGDFAFLQAAIKAGPLAVKGFSYIIDYDEAFAFANSSQTYGGRISGSFPLSKAVKLNVLASYARQMDMGRNPVNYEADYVLGEVGLGYQGFTLTGGYEKLGADKSAGKAFQTPLATLHKFNGWADLFLTTPGNGLEDYYVTLAKVFPKVKVVQGLNANVTYHEFRSDVGNVKFGTEWDASLGLKTKKVGWLVKYANYNADKFGVNRQILWLQAEVAF</sequence>
<organism evidence="3 4">
    <name type="scientific">Novosphingobium taihuense</name>
    <dbReference type="NCBI Taxonomy" id="260085"/>
    <lineage>
        <taxon>Bacteria</taxon>
        <taxon>Pseudomonadati</taxon>
        <taxon>Pseudomonadota</taxon>
        <taxon>Alphaproteobacteria</taxon>
        <taxon>Sphingomonadales</taxon>
        <taxon>Sphingomonadaceae</taxon>
        <taxon>Novosphingobium</taxon>
    </lineage>
</organism>
<comment type="caution">
    <text evidence="3">The sequence shown here is derived from an EMBL/GenBank/DDBJ whole genome shotgun (WGS) entry which is preliminary data.</text>
</comment>
<dbReference type="Proteomes" id="UP000538566">
    <property type="component" value="Unassembled WGS sequence"/>
</dbReference>
<dbReference type="RefSeq" id="WP_144907679.1">
    <property type="nucleotide sequence ID" value="NZ_JACHOA010000003.1"/>
</dbReference>
<dbReference type="EMBL" id="JACHOA010000003">
    <property type="protein sequence ID" value="MBB4613401.1"/>
    <property type="molecule type" value="Genomic_DNA"/>
</dbReference>
<gene>
    <name evidence="3" type="ORF">GGR37_001676</name>
</gene>
<keyword evidence="1" id="KW-0732">Signal</keyword>
<feature type="domain" description="Alginate export" evidence="2">
    <location>
        <begin position="48"/>
        <end position="183"/>
    </location>
</feature>
<dbReference type="InterPro" id="IPR023614">
    <property type="entry name" value="Porin_dom_sf"/>
</dbReference>
<protein>
    <recommendedName>
        <fullName evidence="2">Alginate export domain-containing protein</fullName>
    </recommendedName>
</protein>
<keyword evidence="4" id="KW-1185">Reference proteome</keyword>
<name>A0A7W7AAP9_9SPHN</name>
<dbReference type="Gene3D" id="2.40.160.10">
    <property type="entry name" value="Porin"/>
    <property type="match status" value="1"/>
</dbReference>
<evidence type="ECO:0000259" key="2">
    <source>
        <dbReference type="Pfam" id="PF13372"/>
    </source>
</evidence>
<proteinExistence type="predicted"/>
<accession>A0A7W7AAP9</accession>
<dbReference type="AlphaFoldDB" id="A0A7W7AAP9"/>
<dbReference type="OrthoDB" id="9767539at2"/>
<evidence type="ECO:0000313" key="3">
    <source>
        <dbReference type="EMBL" id="MBB4613401.1"/>
    </source>
</evidence>
<evidence type="ECO:0000313" key="4">
    <source>
        <dbReference type="Proteomes" id="UP000538566"/>
    </source>
</evidence>
<reference evidence="3 4" key="1">
    <citation type="submission" date="2020-08" db="EMBL/GenBank/DDBJ databases">
        <title>Genomic Encyclopedia of Type Strains, Phase IV (KMG-IV): sequencing the most valuable type-strain genomes for metagenomic binning, comparative biology and taxonomic classification.</title>
        <authorList>
            <person name="Goeker M."/>
        </authorList>
    </citation>
    <scope>NUCLEOTIDE SEQUENCE [LARGE SCALE GENOMIC DNA]</scope>
    <source>
        <strain evidence="3 4">DSM 17507</strain>
    </source>
</reference>
<feature type="signal peptide" evidence="1">
    <location>
        <begin position="1"/>
        <end position="23"/>
    </location>
</feature>
<dbReference type="SUPFAM" id="SSF56935">
    <property type="entry name" value="Porins"/>
    <property type="match status" value="1"/>
</dbReference>